<protein>
    <submittedName>
        <fullName evidence="1">Uncharacterized protein</fullName>
    </submittedName>
</protein>
<evidence type="ECO:0000313" key="1">
    <source>
        <dbReference type="EMBL" id="QUC66929.1"/>
    </source>
</evidence>
<organism evidence="1 2">
    <name type="scientific">Aristaeella hokkaidonensis</name>
    <dbReference type="NCBI Taxonomy" id="3046382"/>
    <lineage>
        <taxon>Bacteria</taxon>
        <taxon>Bacillati</taxon>
        <taxon>Bacillota</taxon>
        <taxon>Clostridia</taxon>
        <taxon>Eubacteriales</taxon>
        <taxon>Aristaeellaceae</taxon>
        <taxon>Aristaeella</taxon>
    </lineage>
</organism>
<gene>
    <name evidence="1" type="ORF">JYE49_13995</name>
</gene>
<reference evidence="1" key="1">
    <citation type="submission" date="2021-01" db="EMBL/GenBank/DDBJ databases">
        <title>Complete genome sequence of Clostridiales bacterium R-7.</title>
        <authorList>
            <person name="Mahoney-Kurpe S.C."/>
            <person name="Palevich N."/>
            <person name="Koike S."/>
            <person name="Moon C.D."/>
            <person name="Attwood G.T."/>
        </authorList>
    </citation>
    <scope>NUCLEOTIDE SEQUENCE</scope>
    <source>
        <strain evidence="1">R-7</strain>
    </source>
</reference>
<dbReference type="EMBL" id="CP068393">
    <property type="protein sequence ID" value="QUC66929.1"/>
    <property type="molecule type" value="Genomic_DNA"/>
</dbReference>
<proteinExistence type="predicted"/>
<evidence type="ECO:0000313" key="2">
    <source>
        <dbReference type="Proteomes" id="UP000682782"/>
    </source>
</evidence>
<sequence length="453" mass="52173">MGASFCNLYCKNEHADSLRERLPKGSRLLTGYGDWSVLLLEEFNTRKLMYLARFIPGDVLIFYLYDDEAFGLYYYRDGKKLSYLDCGEYNSKVRIMAENLFQDDPLALKKLWAIKRGMSVDEKLALLEETFGLPFDAAYEQEEIPPVAKSSETYDRMNARAKALRNRPNRYQTELLPREEWPVSLQNGNGKLFPGIMRGIRVLMTNSKGHGIIYRTGEGIICSDKQGQEQWFFLPDLSAQRFLYEPIVGKDGIVVIRGNREDSARCTAWRLSPEDGSVLAQRDFDDDNVRYMRWSDEMDCYVYSSRKTGAFVFLDRELNEIRTALPEEHVCGFEYGDYVGHCAYTSHETNDGGWEIVRTDLTSREVSRIRLELPVYPRHMILSGACLCCGVAGFTFDSVVFFGWDGKVISRHHLEHIWHVWEEAGKLYGAAVDDKSHNIIGVYLFREKAKLRG</sequence>
<dbReference type="Proteomes" id="UP000682782">
    <property type="component" value="Chromosome"/>
</dbReference>
<accession>A0AC61N1A5</accession>
<name>A0AC61N1A5_9FIRM</name>
<keyword evidence="2" id="KW-1185">Reference proteome</keyword>